<evidence type="ECO:0000313" key="4">
    <source>
        <dbReference type="Proteomes" id="UP000190285"/>
    </source>
</evidence>
<dbReference type="PANTHER" id="PTHR41771:SF1">
    <property type="entry name" value="MEMBRANE PROTEIN"/>
    <property type="match status" value="1"/>
</dbReference>
<protein>
    <submittedName>
        <fullName evidence="3">Uncharacterized membrane protein</fullName>
    </submittedName>
</protein>
<dbReference type="AlphaFoldDB" id="A0A1T5LV22"/>
<feature type="transmembrane region" description="Helical" evidence="1">
    <location>
        <begin position="239"/>
        <end position="263"/>
    </location>
</feature>
<evidence type="ECO:0000256" key="1">
    <source>
        <dbReference type="SAM" id="Phobius"/>
    </source>
</evidence>
<accession>A0A1T5LV22</accession>
<dbReference type="Pfam" id="PF07907">
    <property type="entry name" value="YibE_F"/>
    <property type="match status" value="1"/>
</dbReference>
<feature type="transmembrane region" description="Helical" evidence="1">
    <location>
        <begin position="136"/>
        <end position="156"/>
    </location>
</feature>
<keyword evidence="1" id="KW-0812">Transmembrane</keyword>
<evidence type="ECO:0000313" key="3">
    <source>
        <dbReference type="EMBL" id="SKC79743.1"/>
    </source>
</evidence>
<feature type="transmembrane region" description="Helical" evidence="1">
    <location>
        <begin position="335"/>
        <end position="357"/>
    </location>
</feature>
<dbReference type="InterPro" id="IPR012507">
    <property type="entry name" value="YibE_F"/>
</dbReference>
<dbReference type="EMBL" id="FUZT01000008">
    <property type="protein sequence ID" value="SKC79743.1"/>
    <property type="molecule type" value="Genomic_DNA"/>
</dbReference>
<dbReference type="OrthoDB" id="5753718at2"/>
<gene>
    <name evidence="3" type="ORF">SAMN02194393_03352</name>
</gene>
<name>A0A1T5LV22_9FIRM</name>
<proteinExistence type="predicted"/>
<organism evidence="3 4">
    <name type="scientific">Maledivibacter halophilus</name>
    <dbReference type="NCBI Taxonomy" id="36842"/>
    <lineage>
        <taxon>Bacteria</taxon>
        <taxon>Bacillati</taxon>
        <taxon>Bacillota</taxon>
        <taxon>Clostridia</taxon>
        <taxon>Peptostreptococcales</taxon>
        <taxon>Caminicellaceae</taxon>
        <taxon>Maledivibacter</taxon>
    </lineage>
</organism>
<feature type="transmembrane region" description="Helical" evidence="1">
    <location>
        <begin position="297"/>
        <end position="315"/>
    </location>
</feature>
<reference evidence="3 4" key="1">
    <citation type="submission" date="2017-02" db="EMBL/GenBank/DDBJ databases">
        <authorList>
            <person name="Peterson S.W."/>
        </authorList>
    </citation>
    <scope>NUCLEOTIDE SEQUENCE [LARGE SCALE GENOMIC DNA]</scope>
    <source>
        <strain evidence="3 4">M1</strain>
    </source>
</reference>
<keyword evidence="1" id="KW-0472">Membrane</keyword>
<feature type="transmembrane region" description="Helical" evidence="1">
    <location>
        <begin position="111"/>
        <end position="129"/>
    </location>
</feature>
<dbReference type="STRING" id="36842.SAMN02194393_03352"/>
<feature type="transmembrane region" description="Helical" evidence="1">
    <location>
        <begin position="162"/>
        <end position="180"/>
    </location>
</feature>
<evidence type="ECO:0000256" key="2">
    <source>
        <dbReference type="SAM" id="SignalP"/>
    </source>
</evidence>
<keyword evidence="4" id="KW-1185">Reference proteome</keyword>
<keyword evidence="2" id="KW-0732">Signal</keyword>
<dbReference type="PANTHER" id="PTHR41771">
    <property type="entry name" value="MEMBRANE PROTEIN-RELATED"/>
    <property type="match status" value="1"/>
</dbReference>
<feature type="transmembrane region" description="Helical" evidence="1">
    <location>
        <begin position="187"/>
        <end position="208"/>
    </location>
</feature>
<dbReference type="Proteomes" id="UP000190285">
    <property type="component" value="Unassembled WGS sequence"/>
</dbReference>
<dbReference type="RefSeq" id="WP_079493163.1">
    <property type="nucleotide sequence ID" value="NZ_FUZT01000008.1"/>
</dbReference>
<sequence length="361" mass="39547">MARKILILTILILAVFSFSVYAEDELETYEKALILEVLQEETSGEIIDTVQFVKLKVLTGKYKDQTFNVENVQSGHPIYDIPVKEGDKVMVYIEEIEDGSLDVNITDYVRSNYIFILIIVFILTLLLIGKTKGLKTIVTLIFTMFMIFKVLLPMILKGFNPVIITVIISSIITIVTMVIISGISKKTLAAILGTVSGVLIAGVLAFIIGAKVRLTGLSSEEAVMLTYIPQDVNFNFRDLLFSGILLGTLGAVMDVSMSIASSIEEINKANKNLSMKELLLSAMNVGKDIMGTMSNTLILAYTGSTVPLMLLFMAYETSLIRIINMDIIATEIIRSLAGSIGLILAIPITGVIGAMLVKRDK</sequence>
<feature type="signal peptide" evidence="2">
    <location>
        <begin position="1"/>
        <end position="22"/>
    </location>
</feature>
<keyword evidence="1" id="KW-1133">Transmembrane helix</keyword>
<feature type="chain" id="PRO_5038401172" evidence="2">
    <location>
        <begin position="23"/>
        <end position="361"/>
    </location>
</feature>